<comment type="caution">
    <text evidence="17">The sequence shown here is derived from an EMBL/GenBank/DDBJ whole genome shotgun (WGS) entry which is preliminary data.</text>
</comment>
<sequence>MEARLQRELKLLNKKKLKAQDKGDLAEEGKLCNAIGELLAQYGDAISAAEQDEYLLQSQTAYLDSLAVCDKLVGTVSEKDLLEMKSRLYLNLGLTYEKDSEEDCARAKSFMEKALVIARDQGLKDTEYRCLLSIGCIQMKSNKDAHALRCFEQALLVARNDNNKFHEADALEMLGKVFLKLGEFSAARHNFRKAYQIIKAKRSDDMEELKSSLATAIKGTRFQRKHAKLSEYPLDEQVKILDTLGDLYCQAKAYNKALGCYKKELELAKSSRKSHKELSPIYVSLAITYNDLKCPAEAINCYKEELDIMEEDDYKEMCETWCNIADVHEKAGHDYDDIKDSYLRALKFAELSGNQHAVLKVWKCLAITQKSVGHMEYEKTAKKLTELQAQFGNEDSGNESEKGSDDADDNKDSDALEALIEREMLLPDSDEEYNVVEEYEEEGVRRRSNATRTRRSQRKAVNEKGETPLHEAAIAGNLQQVEALVEKGADVNARDYCGWLPLHEACNHGHLEIVELLLKAGSDVNDQSGEHCYGVSPLHDAAENGHLDVVKVLLKYGASLNLRDSRGRTPLDATLEVLKANVGNSDDSFTKGRKEVVKHLRRHKERCGDVEFRQRNLVLDEDNEDGQEKDSTSSTLQKFNEKLKRKEQDRMQRMNRGFSAGPYQEDEICSSPMEVIEHSSQHSDNCVFEENGSELLSENESEMFLSCPSSNCIGEKQSNLDGNTEGKKSPSANGFYYESTNPDSDVTNSDNNALGYDECVFPSEDYENGDEIDDSENENDSPSIEIEEERRTSNYRNSKVPSLVTEKTAQWLIDDLGYRNTKRKRPTKQTKLTGSVVSKKRFSGPVKHRVQSNQSKSKFSRPKQTTLNVSKEPRTETSALIELDSPMSVMSTPVNARHKITSGVATGPSRNTSHEINTMPNVTSGGTPPMRLRVRVQDKVFLIPCPKNDAQESKNIGWLAEQASLRYFSSFGLRPVLALKTSEGAFMSPDDKIVDVLSSNEEVLTSVESWNLPALSERYRDACINSNTSSRPDILAILESEPQLISISLSNKALLDVHVLPLCRALQCHDVFTKLMLPGNRIGDSGVQHLISALPTLPSLAILDMSCNGITQKGLSHIASALNGRDSARLEMQQDATLRKLVELDISYNWLGDNSGCSFAVILQKCPLLNTLRIESCGLTSQVFALGKEFPVALKASQLSHLSVAYNALGSQGMANFIMALPSGSLQHFNATSSCNEEDNQSAIHSLADFTETQTVLTELVLGDCNVGNKEIKILFKATEMLTGLHHLDLSCNCIGNDGVYTLSRLLKDSNLSVLVLAGNTAIEASSTATLLLAAKDSKTLHTLNLSACGIKSPLDATFFHSLRIAASKTSSSCLRELDLSHNSLNVEDKQGLEREWLSSCTGESFVSLENSFCLFTK</sequence>
<feature type="region of interest" description="Disordered" evidence="16">
    <location>
        <begin position="621"/>
        <end position="648"/>
    </location>
</feature>
<organism evidence="17 18">
    <name type="scientific">Acropora cervicornis</name>
    <name type="common">Staghorn coral</name>
    <dbReference type="NCBI Taxonomy" id="6130"/>
    <lineage>
        <taxon>Eukaryota</taxon>
        <taxon>Metazoa</taxon>
        <taxon>Cnidaria</taxon>
        <taxon>Anthozoa</taxon>
        <taxon>Hexacorallia</taxon>
        <taxon>Scleractinia</taxon>
        <taxon>Astrocoeniina</taxon>
        <taxon>Acroporidae</taxon>
        <taxon>Acropora</taxon>
    </lineage>
</organism>
<dbReference type="SMART" id="SM00028">
    <property type="entry name" value="TPR"/>
    <property type="match status" value="7"/>
</dbReference>
<keyword evidence="6" id="KW-0433">Leucine-rich repeat</keyword>
<reference evidence="17" key="2">
    <citation type="journal article" date="2023" name="Science">
        <title>Genomic signatures of disease resistance in endangered staghorn corals.</title>
        <authorList>
            <person name="Vollmer S.V."/>
            <person name="Selwyn J.D."/>
            <person name="Despard B.A."/>
            <person name="Roesel C.L."/>
        </authorList>
    </citation>
    <scope>NUCLEOTIDE SEQUENCE</scope>
    <source>
        <strain evidence="17">K2</strain>
    </source>
</reference>
<feature type="region of interest" description="Disordered" evidence="16">
    <location>
        <begin position="391"/>
        <end position="411"/>
    </location>
</feature>
<protein>
    <recommendedName>
        <fullName evidence="4">Tonsoku-like protein</fullName>
    </recommendedName>
</protein>
<evidence type="ECO:0000256" key="3">
    <source>
        <dbReference type="ARBA" id="ARBA00010999"/>
    </source>
</evidence>
<comment type="similarity">
    <text evidence="3">Belongs to the Tonsoku family.</text>
</comment>
<feature type="compositionally biased region" description="Basic residues" evidence="16">
    <location>
        <begin position="446"/>
        <end position="458"/>
    </location>
</feature>
<evidence type="ECO:0000256" key="7">
    <source>
        <dbReference type="ARBA" id="ARBA00022737"/>
    </source>
</evidence>
<comment type="subcellular location">
    <subcellularLocation>
        <location evidence="2">Chromosome</location>
    </subcellularLocation>
    <subcellularLocation>
        <location evidence="1">Nucleus</location>
    </subcellularLocation>
</comment>
<keyword evidence="11 14" id="KW-0040">ANK repeat</keyword>
<feature type="repeat" description="ANK" evidence="14">
    <location>
        <begin position="497"/>
        <end position="529"/>
    </location>
</feature>
<evidence type="ECO:0000256" key="8">
    <source>
        <dbReference type="ARBA" id="ARBA00022763"/>
    </source>
</evidence>
<keyword evidence="5" id="KW-0158">Chromosome</keyword>
<feature type="compositionally biased region" description="Basic and acidic residues" evidence="16">
    <location>
        <begin position="639"/>
        <end position="648"/>
    </location>
</feature>
<evidence type="ECO:0000256" key="11">
    <source>
        <dbReference type="ARBA" id="ARBA00023043"/>
    </source>
</evidence>
<dbReference type="Gene3D" id="1.25.40.20">
    <property type="entry name" value="Ankyrin repeat-containing domain"/>
    <property type="match status" value="1"/>
</dbReference>
<feature type="compositionally biased region" description="Polar residues" evidence="16">
    <location>
        <begin position="851"/>
        <end position="869"/>
    </location>
</feature>
<dbReference type="PANTHER" id="PTHR46358:SF1">
    <property type="entry name" value="TONSOKU-LIKE PROTEIN"/>
    <property type="match status" value="1"/>
</dbReference>
<dbReference type="PRINTS" id="PR01415">
    <property type="entry name" value="ANKYRIN"/>
</dbReference>
<dbReference type="SUPFAM" id="SSF52047">
    <property type="entry name" value="RNI-like"/>
    <property type="match status" value="1"/>
</dbReference>
<dbReference type="GO" id="GO:0031297">
    <property type="term" value="P:replication fork processing"/>
    <property type="evidence" value="ECO:0007669"/>
    <property type="project" value="TreeGrafter"/>
</dbReference>
<dbReference type="Gene3D" id="1.25.40.10">
    <property type="entry name" value="Tetratricopeptide repeat domain"/>
    <property type="match status" value="2"/>
</dbReference>
<keyword evidence="7" id="KW-0677">Repeat</keyword>
<feature type="region of interest" description="Disordered" evidence="16">
    <location>
        <begin position="903"/>
        <end position="929"/>
    </location>
</feature>
<keyword evidence="13" id="KW-0539">Nucleus</keyword>
<evidence type="ECO:0000256" key="13">
    <source>
        <dbReference type="ARBA" id="ARBA00023242"/>
    </source>
</evidence>
<dbReference type="Pfam" id="PF00023">
    <property type="entry name" value="Ank"/>
    <property type="match status" value="1"/>
</dbReference>
<dbReference type="SMART" id="SM00368">
    <property type="entry name" value="LRR_RI"/>
    <property type="match status" value="7"/>
</dbReference>
<dbReference type="InterPro" id="IPR011990">
    <property type="entry name" value="TPR-like_helical_dom_sf"/>
</dbReference>
<accession>A0AAD9V0S0</accession>
<feature type="compositionally biased region" description="Basic residues" evidence="16">
    <location>
        <begin position="838"/>
        <end position="850"/>
    </location>
</feature>
<dbReference type="Gene3D" id="3.80.10.10">
    <property type="entry name" value="Ribonuclease Inhibitor"/>
    <property type="match status" value="3"/>
</dbReference>
<dbReference type="SUPFAM" id="SSF48452">
    <property type="entry name" value="TPR-like"/>
    <property type="match status" value="2"/>
</dbReference>
<dbReference type="GO" id="GO:0006325">
    <property type="term" value="P:chromatin organization"/>
    <property type="evidence" value="ECO:0007669"/>
    <property type="project" value="UniProtKB-KW"/>
</dbReference>
<dbReference type="Pfam" id="PF12796">
    <property type="entry name" value="Ank_2"/>
    <property type="match status" value="1"/>
</dbReference>
<dbReference type="SUPFAM" id="SSF48403">
    <property type="entry name" value="Ankyrin repeat"/>
    <property type="match status" value="1"/>
</dbReference>
<evidence type="ECO:0000256" key="12">
    <source>
        <dbReference type="ARBA" id="ARBA00023204"/>
    </source>
</evidence>
<evidence type="ECO:0000256" key="5">
    <source>
        <dbReference type="ARBA" id="ARBA00022454"/>
    </source>
</evidence>
<feature type="region of interest" description="Disordered" evidence="16">
    <location>
        <begin position="822"/>
        <end position="874"/>
    </location>
</feature>
<feature type="region of interest" description="Disordered" evidence="16">
    <location>
        <begin position="716"/>
        <end position="798"/>
    </location>
</feature>
<dbReference type="PANTHER" id="PTHR46358">
    <property type="entry name" value="TONSOKU-LIKE PROTEIN"/>
    <property type="match status" value="1"/>
</dbReference>
<feature type="region of interest" description="Disordered" evidence="16">
    <location>
        <begin position="440"/>
        <end position="468"/>
    </location>
</feature>
<reference evidence="17" key="1">
    <citation type="journal article" date="2023" name="G3 (Bethesda)">
        <title>Whole genome assembly and annotation of the endangered Caribbean coral Acropora cervicornis.</title>
        <authorList>
            <person name="Selwyn J.D."/>
            <person name="Vollmer S.V."/>
        </authorList>
    </citation>
    <scope>NUCLEOTIDE SEQUENCE</scope>
    <source>
        <strain evidence="17">K2</strain>
    </source>
</reference>
<dbReference type="InterPro" id="IPR001611">
    <property type="entry name" value="Leu-rich_rpt"/>
</dbReference>
<dbReference type="PROSITE" id="PS50005">
    <property type="entry name" value="TPR"/>
    <property type="match status" value="2"/>
</dbReference>
<feature type="repeat" description="ANK" evidence="14">
    <location>
        <begin position="533"/>
        <end position="565"/>
    </location>
</feature>
<dbReference type="GO" id="GO:0000724">
    <property type="term" value="P:double-strand break repair via homologous recombination"/>
    <property type="evidence" value="ECO:0007669"/>
    <property type="project" value="TreeGrafter"/>
</dbReference>
<dbReference type="InterPro" id="IPR002110">
    <property type="entry name" value="Ankyrin_rpt"/>
</dbReference>
<feature type="compositionally biased region" description="Acidic residues" evidence="16">
    <location>
        <begin position="764"/>
        <end position="779"/>
    </location>
</feature>
<evidence type="ECO:0000256" key="6">
    <source>
        <dbReference type="ARBA" id="ARBA00022614"/>
    </source>
</evidence>
<keyword evidence="10" id="KW-0156">Chromatin regulator</keyword>
<proteinExistence type="inferred from homology"/>
<dbReference type="SMART" id="SM00248">
    <property type="entry name" value="ANK"/>
    <property type="match status" value="4"/>
</dbReference>
<dbReference type="PROSITE" id="PS50297">
    <property type="entry name" value="ANK_REP_REGION"/>
    <property type="match status" value="3"/>
</dbReference>
<feature type="compositionally biased region" description="Polar residues" evidence="16">
    <location>
        <begin position="738"/>
        <end position="752"/>
    </location>
</feature>
<evidence type="ECO:0000313" key="18">
    <source>
        <dbReference type="Proteomes" id="UP001249851"/>
    </source>
</evidence>
<feature type="repeat" description="ANK" evidence="14">
    <location>
        <begin position="464"/>
        <end position="496"/>
    </location>
</feature>
<feature type="repeat" description="TPR" evidence="15">
    <location>
        <begin position="238"/>
        <end position="271"/>
    </location>
</feature>
<keyword evidence="9 15" id="KW-0802">TPR repeat</keyword>
<dbReference type="InterPro" id="IPR032675">
    <property type="entry name" value="LRR_dom_sf"/>
</dbReference>
<evidence type="ECO:0000256" key="4">
    <source>
        <dbReference type="ARBA" id="ARBA00017829"/>
    </source>
</evidence>
<evidence type="ECO:0000256" key="9">
    <source>
        <dbReference type="ARBA" id="ARBA00022803"/>
    </source>
</evidence>
<dbReference type="Gene3D" id="3.10.20.90">
    <property type="entry name" value="Phosphatidylinositol 3-kinase Catalytic Subunit, Chain A, domain 1"/>
    <property type="match status" value="1"/>
</dbReference>
<dbReference type="InterPro" id="IPR019734">
    <property type="entry name" value="TPR_rpt"/>
</dbReference>
<dbReference type="GO" id="GO:0043596">
    <property type="term" value="C:nuclear replication fork"/>
    <property type="evidence" value="ECO:0007669"/>
    <property type="project" value="TreeGrafter"/>
</dbReference>
<dbReference type="EMBL" id="JARQWQ010000053">
    <property type="protein sequence ID" value="KAK2556922.1"/>
    <property type="molecule type" value="Genomic_DNA"/>
</dbReference>
<evidence type="ECO:0000256" key="15">
    <source>
        <dbReference type="PROSITE-ProRule" id="PRU00339"/>
    </source>
</evidence>
<dbReference type="PROSITE" id="PS50088">
    <property type="entry name" value="ANK_REPEAT"/>
    <property type="match status" value="3"/>
</dbReference>
<evidence type="ECO:0000256" key="10">
    <source>
        <dbReference type="ARBA" id="ARBA00022853"/>
    </source>
</evidence>
<evidence type="ECO:0000256" key="2">
    <source>
        <dbReference type="ARBA" id="ARBA00004286"/>
    </source>
</evidence>
<dbReference type="InterPro" id="IPR036770">
    <property type="entry name" value="Ankyrin_rpt-contain_sf"/>
</dbReference>
<feature type="compositionally biased region" description="Basic and acidic residues" evidence="16">
    <location>
        <begin position="399"/>
        <end position="411"/>
    </location>
</feature>
<gene>
    <name evidence="17" type="ORF">P5673_021141</name>
</gene>
<dbReference type="InterPro" id="IPR052311">
    <property type="entry name" value="MMS22L-TONSL_complex_comp"/>
</dbReference>
<keyword evidence="12" id="KW-0234">DNA repair</keyword>
<name>A0AAD9V0S0_ACRCE</name>
<dbReference type="Proteomes" id="UP001249851">
    <property type="component" value="Unassembled WGS sequence"/>
</dbReference>
<keyword evidence="18" id="KW-1185">Reference proteome</keyword>
<evidence type="ECO:0000256" key="16">
    <source>
        <dbReference type="SAM" id="MobiDB-lite"/>
    </source>
</evidence>
<feature type="compositionally biased region" description="Polar residues" evidence="16">
    <location>
        <begin position="908"/>
        <end position="926"/>
    </location>
</feature>
<evidence type="ECO:0000313" key="17">
    <source>
        <dbReference type="EMBL" id="KAK2556922.1"/>
    </source>
</evidence>
<evidence type="ECO:0000256" key="1">
    <source>
        <dbReference type="ARBA" id="ARBA00004123"/>
    </source>
</evidence>
<evidence type="ECO:0000256" key="14">
    <source>
        <dbReference type="PROSITE-ProRule" id="PRU00023"/>
    </source>
</evidence>
<feature type="repeat" description="TPR" evidence="15">
    <location>
        <begin position="168"/>
        <end position="201"/>
    </location>
</feature>
<keyword evidence="8" id="KW-0227">DNA damage</keyword>
<dbReference type="Pfam" id="PF13516">
    <property type="entry name" value="LRR_6"/>
    <property type="match status" value="3"/>
</dbReference>